<evidence type="ECO:0000313" key="2">
    <source>
        <dbReference type="EMBL" id="CUO84427.1"/>
    </source>
</evidence>
<evidence type="ECO:0000313" key="4">
    <source>
        <dbReference type="EMBL" id="RGS55411.1"/>
    </source>
</evidence>
<name>A0A173WEQ0_BACUN</name>
<organism evidence="4 8">
    <name type="scientific">Bacteroides uniformis</name>
    <dbReference type="NCBI Taxonomy" id="820"/>
    <lineage>
        <taxon>Bacteria</taxon>
        <taxon>Pseudomonadati</taxon>
        <taxon>Bacteroidota</taxon>
        <taxon>Bacteroidia</taxon>
        <taxon>Bacteroidales</taxon>
        <taxon>Bacteroidaceae</taxon>
        <taxon>Bacteroides</taxon>
    </lineage>
</organism>
<dbReference type="Proteomes" id="UP000320533">
    <property type="component" value="Chromosome"/>
</dbReference>
<protein>
    <submittedName>
        <fullName evidence="4">Tetratricopeptide repeat protein</fullName>
    </submittedName>
</protein>
<dbReference type="Proteomes" id="UP000433928">
    <property type="component" value="Unassembled WGS sequence"/>
</dbReference>
<evidence type="ECO:0000313" key="8">
    <source>
        <dbReference type="Proteomes" id="UP000285283"/>
    </source>
</evidence>
<dbReference type="RefSeq" id="WP_008665247.1">
    <property type="nucleotide sequence ID" value="NZ_AP019724.1"/>
</dbReference>
<evidence type="ECO:0000313" key="10">
    <source>
        <dbReference type="Proteomes" id="UP000433928"/>
    </source>
</evidence>
<dbReference type="InterPro" id="IPR045921">
    <property type="entry name" value="DUF6340"/>
</dbReference>
<accession>A0A173WEQ0</accession>
<reference evidence="3 10" key="3">
    <citation type="journal article" date="2019" name="Nat. Med.">
        <title>A library of human gut bacterial isolates paired with longitudinal multiomics data enables mechanistic microbiome research.</title>
        <authorList>
            <person name="Poyet M."/>
            <person name="Groussin M."/>
            <person name="Gibbons S.M."/>
            <person name="Avila-Pacheco J."/>
            <person name="Jiang X."/>
            <person name="Kearney S.M."/>
            <person name="Perrotta A.R."/>
            <person name="Berdy B."/>
            <person name="Zhao S."/>
            <person name="Lieberman T.D."/>
            <person name="Swanson P.K."/>
            <person name="Smith M."/>
            <person name="Roesemann S."/>
            <person name="Alexander J.E."/>
            <person name="Rich S.A."/>
            <person name="Livny J."/>
            <person name="Vlamakis H."/>
            <person name="Clish C."/>
            <person name="Bullock K."/>
            <person name="Deik A."/>
            <person name="Scott J."/>
            <person name="Pierce K.A."/>
            <person name="Xavier R.J."/>
            <person name="Alm E.J."/>
        </authorList>
    </citation>
    <scope>NUCLEOTIDE SEQUENCE [LARGE SCALE GENOMIC DNA]</scope>
    <source>
        <strain evidence="3 10">BIOML-A27</strain>
    </source>
</reference>
<evidence type="ECO:0000313" key="7">
    <source>
        <dbReference type="Proteomes" id="UP000284022"/>
    </source>
</evidence>
<dbReference type="Proteomes" id="UP000284022">
    <property type="component" value="Unassembled WGS sequence"/>
</dbReference>
<evidence type="ECO:0000313" key="9">
    <source>
        <dbReference type="Proteomes" id="UP000320533"/>
    </source>
</evidence>
<dbReference type="EMBL" id="QRVP01000005">
    <property type="protein sequence ID" value="RGS55411.1"/>
    <property type="molecule type" value="Genomic_DNA"/>
</dbReference>
<reference evidence="7 8" key="2">
    <citation type="submission" date="2018-08" db="EMBL/GenBank/DDBJ databases">
        <title>A genome reference for cultivated species of the human gut microbiota.</title>
        <authorList>
            <person name="Zou Y."/>
            <person name="Xue W."/>
            <person name="Luo G."/>
        </authorList>
    </citation>
    <scope>NUCLEOTIDE SEQUENCE [LARGE SCALE GENOMIC DNA]</scope>
    <source>
        <strain evidence="5 7">AF17-20</strain>
        <strain evidence="4 8">AF21-53</strain>
    </source>
</reference>
<dbReference type="EMBL" id="CZAO01000001">
    <property type="protein sequence ID" value="CUO84427.1"/>
    <property type="molecule type" value="Genomic_DNA"/>
</dbReference>
<evidence type="ECO:0000313" key="5">
    <source>
        <dbReference type="EMBL" id="RGU38925.1"/>
    </source>
</evidence>
<dbReference type="AlphaFoldDB" id="A0A173WEQ0"/>
<dbReference type="PROSITE" id="PS51257">
    <property type="entry name" value="PROKAR_LIPOPROTEIN"/>
    <property type="match status" value="1"/>
</dbReference>
<dbReference type="KEGG" id="bun:Bun01g_36250"/>
<gene>
    <name evidence="1" type="ORF">Bun01g_36250</name>
    <name evidence="5" type="ORF">DWW83_13375</name>
    <name evidence="4" type="ORF">DWX87_07300</name>
    <name evidence="2" type="ORF">ERS852510_00259</name>
    <name evidence="3" type="ORF">GAQ59_06445</name>
</gene>
<dbReference type="Pfam" id="PF19867">
    <property type="entry name" value="DUF6340"/>
    <property type="match status" value="1"/>
</dbReference>
<dbReference type="EMBL" id="QRXV01000013">
    <property type="protein sequence ID" value="RGU38925.1"/>
    <property type="molecule type" value="Genomic_DNA"/>
</dbReference>
<reference evidence="1 9" key="4">
    <citation type="submission" date="2019-06" db="EMBL/GenBank/DDBJ databases">
        <title>Complete genome sequence of Bacteroides uniformis NBRC 113350.</title>
        <authorList>
            <person name="Miura T."/>
            <person name="Furukawa M."/>
            <person name="Shimamura M."/>
            <person name="Ohyama Y."/>
            <person name="Yamazoe A."/>
            <person name="Kawasaki H."/>
        </authorList>
    </citation>
    <scope>NUCLEOTIDE SEQUENCE [LARGE SCALE GENOMIC DNA]</scope>
    <source>
        <strain evidence="1 9">NBRC 113350</strain>
    </source>
</reference>
<sequence length="366" mass="41866">MTKYHYCLLLMGSLLLGSCQSVEQLSIDYMLPAEVSFPATLKRVAVVNNMPNVPDNKLIITEEEQKKSENEVARLTNYYNGDAAITTESLAEALANENYFEEVVICDSALRSKDINPRESTLSRDEVLELTQNLDVDFLIALENIQMRSNRKISYMPDWGVFLGTVDVKVYTTVRIYLPNRKGPMVTVNSNDSIFWEEAGNGEASVRSRLISEEDMVKQASEFAGTVPVRHLLPYWKTSNRYLFSGGSVNMRDAAVYAKEENWSKAVELWKQTYETKKGKQKMYAAYNTALGYEMQDSIDTALEWALKAQTLAREKSKTDKKETGEIHDGTISYYIFISMYVDELEKRKEGMARLNMQMNRFDDDF</sequence>
<evidence type="ECO:0000313" key="6">
    <source>
        <dbReference type="Proteomes" id="UP000095766"/>
    </source>
</evidence>
<evidence type="ECO:0000313" key="3">
    <source>
        <dbReference type="EMBL" id="KAB4171262.1"/>
    </source>
</evidence>
<proteinExistence type="predicted"/>
<dbReference type="Proteomes" id="UP000095766">
    <property type="component" value="Unassembled WGS sequence"/>
</dbReference>
<evidence type="ECO:0000313" key="1">
    <source>
        <dbReference type="EMBL" id="BBK89255.1"/>
    </source>
</evidence>
<dbReference type="Proteomes" id="UP000285283">
    <property type="component" value="Unassembled WGS sequence"/>
</dbReference>
<dbReference type="EMBL" id="AP019724">
    <property type="protein sequence ID" value="BBK89255.1"/>
    <property type="molecule type" value="Genomic_DNA"/>
</dbReference>
<reference evidence="2 6" key="1">
    <citation type="submission" date="2015-09" db="EMBL/GenBank/DDBJ databases">
        <authorList>
            <consortium name="Pathogen Informatics"/>
        </authorList>
    </citation>
    <scope>NUCLEOTIDE SEQUENCE [LARGE SCALE GENOMIC DNA]</scope>
    <source>
        <strain evidence="2 6">2789STDY5834898</strain>
    </source>
</reference>
<dbReference type="GeneID" id="99752977"/>
<dbReference type="EMBL" id="WCUG01000005">
    <property type="protein sequence ID" value="KAB4171262.1"/>
    <property type="molecule type" value="Genomic_DNA"/>
</dbReference>